<evidence type="ECO:0000313" key="2">
    <source>
        <dbReference type="Proteomes" id="UP000217790"/>
    </source>
</evidence>
<keyword evidence="2" id="KW-1185">Reference proteome</keyword>
<dbReference type="Proteomes" id="UP000217790">
    <property type="component" value="Unassembled WGS sequence"/>
</dbReference>
<organism evidence="1 2">
    <name type="scientific">Armillaria gallica</name>
    <name type="common">Bulbous honey fungus</name>
    <name type="synonym">Armillaria bulbosa</name>
    <dbReference type="NCBI Taxonomy" id="47427"/>
    <lineage>
        <taxon>Eukaryota</taxon>
        <taxon>Fungi</taxon>
        <taxon>Dikarya</taxon>
        <taxon>Basidiomycota</taxon>
        <taxon>Agaricomycotina</taxon>
        <taxon>Agaricomycetes</taxon>
        <taxon>Agaricomycetidae</taxon>
        <taxon>Agaricales</taxon>
        <taxon>Marasmiineae</taxon>
        <taxon>Physalacriaceae</taxon>
        <taxon>Armillaria</taxon>
    </lineage>
</organism>
<dbReference type="InParanoid" id="A0A2H3CX92"/>
<reference evidence="2" key="1">
    <citation type="journal article" date="2017" name="Nat. Ecol. Evol.">
        <title>Genome expansion and lineage-specific genetic innovations in the forest pathogenic fungi Armillaria.</title>
        <authorList>
            <person name="Sipos G."/>
            <person name="Prasanna A.N."/>
            <person name="Walter M.C."/>
            <person name="O'Connor E."/>
            <person name="Balint B."/>
            <person name="Krizsan K."/>
            <person name="Kiss B."/>
            <person name="Hess J."/>
            <person name="Varga T."/>
            <person name="Slot J."/>
            <person name="Riley R."/>
            <person name="Boka B."/>
            <person name="Rigling D."/>
            <person name="Barry K."/>
            <person name="Lee J."/>
            <person name="Mihaltcheva S."/>
            <person name="LaButti K."/>
            <person name="Lipzen A."/>
            <person name="Waldron R."/>
            <person name="Moloney N.M."/>
            <person name="Sperisen C."/>
            <person name="Kredics L."/>
            <person name="Vagvoelgyi C."/>
            <person name="Patrignani A."/>
            <person name="Fitzpatrick D."/>
            <person name="Nagy I."/>
            <person name="Doyle S."/>
            <person name="Anderson J.B."/>
            <person name="Grigoriev I.V."/>
            <person name="Gueldener U."/>
            <person name="Muensterkoetter M."/>
            <person name="Nagy L.G."/>
        </authorList>
    </citation>
    <scope>NUCLEOTIDE SEQUENCE [LARGE SCALE GENOMIC DNA]</scope>
    <source>
        <strain evidence="2">Ar21-2</strain>
    </source>
</reference>
<dbReference type="EMBL" id="KZ293757">
    <property type="protein sequence ID" value="PBK79916.1"/>
    <property type="molecule type" value="Genomic_DNA"/>
</dbReference>
<protein>
    <submittedName>
        <fullName evidence="1">Uncharacterized protein</fullName>
    </submittedName>
</protein>
<evidence type="ECO:0000313" key="1">
    <source>
        <dbReference type="EMBL" id="PBK79916.1"/>
    </source>
</evidence>
<dbReference type="OrthoDB" id="3095422at2759"/>
<sequence length="116" mass="12803">MGLKNCIYTSRIGVGRSNARNHPYLGYAVSASPREPPPGSLSRLTTRALVALAEPPEQRFIRAHPDIMDISIYIDDVVILDSTDLLNTHSDLQTLLLYYLMYHNVSLPALIHAASG</sequence>
<name>A0A2H3CX92_ARMGA</name>
<gene>
    <name evidence="1" type="ORF">ARMGADRAFT_1040466</name>
</gene>
<accession>A0A2H3CX92</accession>
<proteinExistence type="predicted"/>
<dbReference type="AlphaFoldDB" id="A0A2H3CX92"/>